<evidence type="ECO:0000313" key="1">
    <source>
        <dbReference type="EMBL" id="KZP33445.1"/>
    </source>
</evidence>
<evidence type="ECO:0000313" key="2">
    <source>
        <dbReference type="Proteomes" id="UP000076532"/>
    </source>
</evidence>
<dbReference type="PANTHER" id="PTHR39214:SF1">
    <property type="entry name" value="MICROBODY (PEROXISOME) BIOGENESIS PROTEIN PEROXIN 8 (EUROFUNG)"/>
    <property type="match status" value="1"/>
</dbReference>
<keyword evidence="2" id="KW-1185">Reference proteome</keyword>
<dbReference type="EMBL" id="KV417482">
    <property type="protein sequence ID" value="KZP33445.1"/>
    <property type="molecule type" value="Genomic_DNA"/>
</dbReference>
<proteinExistence type="predicted"/>
<sequence length="714" mass="76574">MSDRGYINLLSHLHRPSSSLPINAVTGSLAHYLSKLQPSPTPLAATAISSPFFLPLSHAKLSAISTAFRHAIHLKSKSLDEEHGFGLFKPNVKVQLREWVWSVLKGFEGGAAVLRLACAGGLLLGLGDLQVKGEPRSGAGRDHVEDEVVVALAEVMELYEPGGSAEWGTAFQPAIEQGQVGGLSLALISASQSLALVSAARLRALPLPASFDILARHLTSTIAAAFASGSFLDPLSASISSKNEYRVYIPPTSPMAETLPVLMASPLYESLAPLSKLSAHVHSVLLDAKPVLGLPTAADTLASLASIAAKVEDGWIHGGIAEVSDEDIEPSSREKTTAIWTALKTLLFSSIMVANSILAATVYVPPSSYVIAGSSTPSIFADVTPHSLSLQTLSILSHLSFVITQFGGVTTTATSGAEFPELKKTFYVALDVLSDSRDGKFLADTFVKRLCTDEANKGQSALHQAKKAFALACIEQLVPILNQDILPLVFETCFTHLNDPSHRETYESAHSVVLAMFAAHARTRNIPDGEDGEGWPFMQRSMPFYAKCLIENSGPGRLSAPQLRLAYSSLVASASSGARHSEREKEDAQILSRYCVDLLSTAIASLGAQESPEAREQAHSLRLTLVSTLPSLTLGTLEHTLQAIQENILSLESNSQPRKELVEALFSEIMERVGDEEKQIVMRWWYEIGAKSFGTVADQGKKVERGIAGVVSRL</sequence>
<dbReference type="OrthoDB" id="2357318at2759"/>
<organism evidence="1 2">
    <name type="scientific">Athelia psychrophila</name>
    <dbReference type="NCBI Taxonomy" id="1759441"/>
    <lineage>
        <taxon>Eukaryota</taxon>
        <taxon>Fungi</taxon>
        <taxon>Dikarya</taxon>
        <taxon>Basidiomycota</taxon>
        <taxon>Agaricomycotina</taxon>
        <taxon>Agaricomycetes</taxon>
        <taxon>Agaricomycetidae</taxon>
        <taxon>Atheliales</taxon>
        <taxon>Atheliaceae</taxon>
        <taxon>Athelia</taxon>
    </lineage>
</organism>
<accession>A0A166W6S9</accession>
<name>A0A166W6S9_9AGAM</name>
<dbReference type="AlphaFoldDB" id="A0A166W6S9"/>
<reference evidence="1 2" key="1">
    <citation type="journal article" date="2016" name="Mol. Biol. Evol.">
        <title>Comparative Genomics of Early-Diverging Mushroom-Forming Fungi Provides Insights into the Origins of Lignocellulose Decay Capabilities.</title>
        <authorList>
            <person name="Nagy L.G."/>
            <person name="Riley R."/>
            <person name="Tritt A."/>
            <person name="Adam C."/>
            <person name="Daum C."/>
            <person name="Floudas D."/>
            <person name="Sun H."/>
            <person name="Yadav J.S."/>
            <person name="Pangilinan J."/>
            <person name="Larsson K.H."/>
            <person name="Matsuura K."/>
            <person name="Barry K."/>
            <person name="Labutti K."/>
            <person name="Kuo R."/>
            <person name="Ohm R.A."/>
            <person name="Bhattacharya S.S."/>
            <person name="Shirouzu T."/>
            <person name="Yoshinaga Y."/>
            <person name="Martin F.M."/>
            <person name="Grigoriev I.V."/>
            <person name="Hibbett D.S."/>
        </authorList>
    </citation>
    <scope>NUCLEOTIDE SEQUENCE [LARGE SCALE GENOMIC DNA]</scope>
    <source>
        <strain evidence="1 2">CBS 109695</strain>
    </source>
</reference>
<dbReference type="PANTHER" id="PTHR39214">
    <property type="entry name" value="MICROBODY (PEROXISOME) BIOGENESIS PROTEIN PEROXIN 8 (EUROFUNG)"/>
    <property type="match status" value="1"/>
</dbReference>
<gene>
    <name evidence="1" type="ORF">FIBSPDRAFT_924452</name>
</gene>
<protein>
    <submittedName>
        <fullName evidence="1">Uncharacterized protein</fullName>
    </submittedName>
</protein>
<dbReference type="InterPro" id="IPR055334">
    <property type="entry name" value="PEX8-like"/>
</dbReference>
<dbReference type="Proteomes" id="UP000076532">
    <property type="component" value="Unassembled WGS sequence"/>
</dbReference>
<dbReference type="STRING" id="436010.A0A166W6S9"/>